<reference evidence="2" key="2">
    <citation type="submission" date="2021-09" db="EMBL/GenBank/DDBJ databases">
        <authorList>
            <person name="Gilroy R."/>
        </authorList>
    </citation>
    <scope>NUCLEOTIDE SEQUENCE</scope>
    <source>
        <strain evidence="2">ChiGjej2B2-7701</strain>
    </source>
</reference>
<dbReference type="AlphaFoldDB" id="A0A921IQ87"/>
<evidence type="ECO:0000313" key="2">
    <source>
        <dbReference type="EMBL" id="HJG30936.1"/>
    </source>
</evidence>
<accession>A0A921IQ87</accession>
<proteinExistence type="predicted"/>
<dbReference type="EMBL" id="DYVF01000041">
    <property type="protein sequence ID" value="HJG30936.1"/>
    <property type="molecule type" value="Genomic_DNA"/>
</dbReference>
<sequence>MNKKHQNLRKKNNRGTPIVPAYLEAEDSVVVCPTCHAEFPLSALEPFDPCRESHARCPVCCAPCTADAYDREAAHMIELQREVEQLQAARGRALNEFDRKRIWHVPLVGKLLARVRQRRREQLKAELLEPISDISSRMVGLDKLASSRYLMSEYHLLTRTPLRIYAERGGYCMRCRYDMTGAFAFDYRHGYSMCRGLVGEIKAFEQVVAAMRAEARLEGARLVPNVFVRKNEGSNPSERGSYFSQLDMVLLTRRAAYVFEVKSRDASIEWGASGALEATYCQGDKVNVRKLAGDLQQLADHAFYFNRCVGRYPFDATFEVMVYVDPASCATDMEAFCDNLLVRSLTADARELVRIIAEQDARLSDAMDQNALDALAREVLARYGDRDLRKRQMHAMRLERKTA</sequence>
<gene>
    <name evidence="2" type="ORF">K8U80_06025</name>
</gene>
<reference evidence="2" key="1">
    <citation type="journal article" date="2021" name="PeerJ">
        <title>Extensive microbial diversity within the chicken gut microbiome revealed by metagenomics and culture.</title>
        <authorList>
            <person name="Gilroy R."/>
            <person name="Ravi A."/>
            <person name="Getino M."/>
            <person name="Pursley I."/>
            <person name="Horton D.L."/>
            <person name="Alikhan N.F."/>
            <person name="Baker D."/>
            <person name="Gharbi K."/>
            <person name="Hall N."/>
            <person name="Watson M."/>
            <person name="Adriaenssens E.M."/>
            <person name="Foster-Nyarko E."/>
            <person name="Jarju S."/>
            <person name="Secka A."/>
            <person name="Antonio M."/>
            <person name="Oren A."/>
            <person name="Chaudhuri R.R."/>
            <person name="La Ragione R."/>
            <person name="Hildebrand F."/>
            <person name="Pallen M.J."/>
        </authorList>
    </citation>
    <scope>NUCLEOTIDE SEQUENCE</scope>
    <source>
        <strain evidence="2">ChiGjej2B2-7701</strain>
    </source>
</reference>
<keyword evidence="1" id="KW-0175">Coiled coil</keyword>
<organism evidence="2 3">
    <name type="scientific">Collinsella ihumii</name>
    <dbReference type="NCBI Taxonomy" id="1720204"/>
    <lineage>
        <taxon>Bacteria</taxon>
        <taxon>Bacillati</taxon>
        <taxon>Actinomycetota</taxon>
        <taxon>Coriobacteriia</taxon>
        <taxon>Coriobacteriales</taxon>
        <taxon>Coriobacteriaceae</taxon>
        <taxon>Collinsella</taxon>
    </lineage>
</organism>
<evidence type="ECO:0008006" key="4">
    <source>
        <dbReference type="Google" id="ProtNLM"/>
    </source>
</evidence>
<evidence type="ECO:0000313" key="3">
    <source>
        <dbReference type="Proteomes" id="UP000746751"/>
    </source>
</evidence>
<feature type="coiled-coil region" evidence="1">
    <location>
        <begin position="69"/>
        <end position="96"/>
    </location>
</feature>
<dbReference type="Proteomes" id="UP000746751">
    <property type="component" value="Unassembled WGS sequence"/>
</dbReference>
<comment type="caution">
    <text evidence="2">The sequence shown here is derived from an EMBL/GenBank/DDBJ whole genome shotgun (WGS) entry which is preliminary data.</text>
</comment>
<evidence type="ECO:0000256" key="1">
    <source>
        <dbReference type="SAM" id="Coils"/>
    </source>
</evidence>
<name>A0A921IQ87_9ACTN</name>
<protein>
    <recommendedName>
        <fullName evidence="4">NERD domain-containing protein</fullName>
    </recommendedName>
</protein>